<protein>
    <recommendedName>
        <fullName evidence="2">RNA polymerase subunit H/Rpb5 C-terminal domain-containing protein</fullName>
    </recommendedName>
</protein>
<feature type="domain" description="RNA polymerase subunit H/Rpb5 C-terminal" evidence="2">
    <location>
        <begin position="140"/>
        <end position="211"/>
    </location>
</feature>
<dbReference type="GO" id="GO:0042797">
    <property type="term" value="P:tRNA transcription by RNA polymerase III"/>
    <property type="evidence" value="ECO:0007669"/>
    <property type="project" value="TreeGrafter"/>
</dbReference>
<dbReference type="SUPFAM" id="SSF55287">
    <property type="entry name" value="RPB5-like RNA polymerase subunit"/>
    <property type="match status" value="1"/>
</dbReference>
<evidence type="ECO:0000313" key="3">
    <source>
        <dbReference type="EMBL" id="QHT89958.1"/>
    </source>
</evidence>
<dbReference type="GO" id="GO:0003677">
    <property type="term" value="F:DNA binding"/>
    <property type="evidence" value="ECO:0007669"/>
    <property type="project" value="InterPro"/>
</dbReference>
<dbReference type="GO" id="GO:0006362">
    <property type="term" value="P:transcription elongation by RNA polymerase I"/>
    <property type="evidence" value="ECO:0007669"/>
    <property type="project" value="TreeGrafter"/>
</dbReference>
<organism evidence="3">
    <name type="scientific">viral metagenome</name>
    <dbReference type="NCBI Taxonomy" id="1070528"/>
    <lineage>
        <taxon>unclassified sequences</taxon>
        <taxon>metagenomes</taxon>
        <taxon>organismal metagenomes</taxon>
    </lineage>
</organism>
<dbReference type="Gene3D" id="3.90.940.20">
    <property type="entry name" value="RPB5-like RNA polymerase subunit"/>
    <property type="match status" value="1"/>
</dbReference>
<dbReference type="GO" id="GO:0003899">
    <property type="term" value="F:DNA-directed RNA polymerase activity"/>
    <property type="evidence" value="ECO:0007669"/>
    <property type="project" value="InterPro"/>
</dbReference>
<dbReference type="InterPro" id="IPR000783">
    <property type="entry name" value="RNA_pol_subH/Rpb5_C"/>
</dbReference>
<dbReference type="Pfam" id="PF01191">
    <property type="entry name" value="RNA_pol_Rpb5_C"/>
    <property type="match status" value="1"/>
</dbReference>
<dbReference type="EMBL" id="MN740152">
    <property type="protein sequence ID" value="QHT89958.1"/>
    <property type="molecule type" value="Genomic_DNA"/>
</dbReference>
<keyword evidence="1" id="KW-0804">Transcription</keyword>
<dbReference type="GO" id="GO:0005736">
    <property type="term" value="C:RNA polymerase I complex"/>
    <property type="evidence" value="ECO:0007669"/>
    <property type="project" value="TreeGrafter"/>
</dbReference>
<dbReference type="PIRSF" id="PIRSF000747">
    <property type="entry name" value="RPB5"/>
    <property type="match status" value="1"/>
</dbReference>
<proteinExistence type="predicted"/>
<dbReference type="InterPro" id="IPR014381">
    <property type="entry name" value="Arch_Rpo5/euc_Rpb5"/>
</dbReference>
<evidence type="ECO:0000256" key="1">
    <source>
        <dbReference type="ARBA" id="ARBA00023163"/>
    </source>
</evidence>
<evidence type="ECO:0000259" key="2">
    <source>
        <dbReference type="Pfam" id="PF01191"/>
    </source>
</evidence>
<dbReference type="InterPro" id="IPR035913">
    <property type="entry name" value="RPB5-like_sf"/>
</dbReference>
<accession>A0A6C0IAA0</accession>
<dbReference type="GO" id="GO:0005665">
    <property type="term" value="C:RNA polymerase II, core complex"/>
    <property type="evidence" value="ECO:0007669"/>
    <property type="project" value="TreeGrafter"/>
</dbReference>
<dbReference type="PANTHER" id="PTHR10535:SF0">
    <property type="entry name" value="DNA-DIRECTED RNA POLYMERASES I, II, AND III SUBUNIT RPABC1"/>
    <property type="match status" value="1"/>
</dbReference>
<dbReference type="PANTHER" id="PTHR10535">
    <property type="entry name" value="DNA-DIRECTED RNA POLYMERASES I, II, AND III SUBUNIT RPABC1"/>
    <property type="match status" value="1"/>
</dbReference>
<dbReference type="GO" id="GO:0006366">
    <property type="term" value="P:transcription by RNA polymerase II"/>
    <property type="evidence" value="ECO:0007669"/>
    <property type="project" value="TreeGrafter"/>
</dbReference>
<reference evidence="3" key="1">
    <citation type="journal article" date="2020" name="Nature">
        <title>Giant virus diversity and host interactions through global metagenomics.</title>
        <authorList>
            <person name="Schulz F."/>
            <person name="Roux S."/>
            <person name="Paez-Espino D."/>
            <person name="Jungbluth S."/>
            <person name="Walsh D.A."/>
            <person name="Denef V.J."/>
            <person name="McMahon K.D."/>
            <person name="Konstantinidis K.T."/>
            <person name="Eloe-Fadrosh E.A."/>
            <person name="Kyrpides N.C."/>
            <person name="Woyke T."/>
        </authorList>
    </citation>
    <scope>NUCLEOTIDE SEQUENCE</scope>
    <source>
        <strain evidence="3">GVMAG-M-3300023184-62</strain>
    </source>
</reference>
<sequence length="213" mass="24557">MQDYELTDAIYRSRKTVLDMVEKRGFTTTAYRNYSSREITYMMSSPNGDALRMDLPHRSGTGTCVVLYYLTKLKQKLKTFLETLNDPEKPEYLDPATNEIIILVAEPVVDTFHQNVLENYLNKKSRAFIFQIQTIVNDPSKHFLVPKHEKVPAEEHAALLESLYLKHKAQFPLIRFHADMQARYLGLVPGDLVKITRPSPSAGEYILYRVCTP</sequence>
<name>A0A6C0IAA0_9ZZZZ</name>
<dbReference type="AlphaFoldDB" id="A0A6C0IAA0"/>
<dbReference type="GO" id="GO:0005666">
    <property type="term" value="C:RNA polymerase III complex"/>
    <property type="evidence" value="ECO:0007669"/>
    <property type="project" value="TreeGrafter"/>
</dbReference>